<dbReference type="EMBL" id="CALNXK010000041">
    <property type="protein sequence ID" value="CAH3125620.1"/>
    <property type="molecule type" value="Genomic_DNA"/>
</dbReference>
<comment type="caution">
    <text evidence="1">The sequence shown here is derived from an EMBL/GenBank/DDBJ whole genome shotgun (WGS) entry which is preliminary data.</text>
</comment>
<name>A0ABN8NY64_9CNID</name>
<evidence type="ECO:0000313" key="2">
    <source>
        <dbReference type="Proteomes" id="UP001159405"/>
    </source>
</evidence>
<dbReference type="Proteomes" id="UP001159405">
    <property type="component" value="Unassembled WGS sequence"/>
</dbReference>
<organism evidence="1 2">
    <name type="scientific">Porites lobata</name>
    <dbReference type="NCBI Taxonomy" id="104759"/>
    <lineage>
        <taxon>Eukaryota</taxon>
        <taxon>Metazoa</taxon>
        <taxon>Cnidaria</taxon>
        <taxon>Anthozoa</taxon>
        <taxon>Hexacorallia</taxon>
        <taxon>Scleractinia</taxon>
        <taxon>Fungiina</taxon>
        <taxon>Poritidae</taxon>
        <taxon>Porites</taxon>
    </lineage>
</organism>
<feature type="non-terminal residue" evidence="1">
    <location>
        <position position="157"/>
    </location>
</feature>
<evidence type="ECO:0008006" key="3">
    <source>
        <dbReference type="Google" id="ProtNLM"/>
    </source>
</evidence>
<evidence type="ECO:0000313" key="1">
    <source>
        <dbReference type="EMBL" id="CAH3125620.1"/>
    </source>
</evidence>
<protein>
    <recommendedName>
        <fullName evidence="3">Tick transposon</fullName>
    </recommendedName>
</protein>
<reference evidence="1 2" key="1">
    <citation type="submission" date="2022-05" db="EMBL/GenBank/DDBJ databases">
        <authorList>
            <consortium name="Genoscope - CEA"/>
            <person name="William W."/>
        </authorList>
    </citation>
    <scope>NUCLEOTIDE SEQUENCE [LARGE SCALE GENOMIC DNA]</scope>
</reference>
<gene>
    <name evidence="1" type="ORF">PLOB_00031933</name>
</gene>
<accession>A0ABN8NY64</accession>
<sequence length="157" mass="18136">MISHVNTLTSSLLSMLCQISRVRHPFTKPVLSTILNSLFYSKLFYCSTVWAGTLKQNLHKLQLVQNFAARVLRDTKKFDHISPVLPKLGWPSIKDQLLVRDTTQVYKIVNGLAPLYLSSKLSKRSDTHHYNTRKRDNLNLPLCRTVTAQRSFYYRAV</sequence>
<keyword evidence="2" id="KW-1185">Reference proteome</keyword>
<proteinExistence type="predicted"/>